<dbReference type="Pfam" id="PF00078">
    <property type="entry name" value="RVT_1"/>
    <property type="match status" value="1"/>
</dbReference>
<dbReference type="CDD" id="cd01650">
    <property type="entry name" value="RT_nLTR_like"/>
    <property type="match status" value="1"/>
</dbReference>
<accession>O65863</accession>
<keyword evidence="2" id="KW-0695">RNA-directed DNA polymerase</keyword>
<name>O65863_PINEL</name>
<dbReference type="InterPro" id="IPR000477">
    <property type="entry name" value="RT_dom"/>
</dbReference>
<dbReference type="SUPFAM" id="SSF56672">
    <property type="entry name" value="DNA/RNA polymerases"/>
    <property type="match status" value="1"/>
</dbReference>
<dbReference type="AlphaFoldDB" id="O65863"/>
<feature type="domain" description="Reverse transcriptase" evidence="1">
    <location>
        <begin position="29"/>
        <end position="194"/>
    </location>
</feature>
<dbReference type="InterPro" id="IPR052343">
    <property type="entry name" value="Retrotransposon-Effector_Assoc"/>
</dbReference>
<evidence type="ECO:0000259" key="1">
    <source>
        <dbReference type="PROSITE" id="PS50878"/>
    </source>
</evidence>
<sequence>DPGPDGITINFYKVCWEIVKNDIWEIVEDSRRSKTILKSLNSTFIALVPKVEEAHTPEKFRPIALCNVIYKIISKVIANRLKIILPGIISQEQSGYVEGRQILDNILLAQEMIHSLHSRKVAGMLIQLDLSKAYDKVSWTYLEAILKAFGFSRPWIKWVLELIKSMRYSVLVNGTPSTPFSPSRGIRQGYPLRP</sequence>
<keyword evidence="2" id="KW-0548">Nucleotidyltransferase</keyword>
<reference evidence="2" key="1">
    <citation type="submission" date="1998-03" db="EMBL/GenBank/DDBJ databases">
        <title>Line retroelements in Picea abies and other Conifers.</title>
        <authorList>
            <person name="Brandes A.N."/>
            <person name="Heslop-Harrison J.S."/>
        </authorList>
    </citation>
    <scope>NUCLEOTIDE SEQUENCE</scope>
</reference>
<dbReference type="PANTHER" id="PTHR46890:SF48">
    <property type="entry name" value="RNA-DIRECTED DNA POLYMERASE"/>
    <property type="match status" value="1"/>
</dbReference>
<feature type="non-terminal residue" evidence="2">
    <location>
        <position position="1"/>
    </location>
</feature>
<keyword evidence="2" id="KW-0808">Transferase</keyword>
<evidence type="ECO:0000313" key="2">
    <source>
        <dbReference type="EMBL" id="CAA12932.1"/>
    </source>
</evidence>
<proteinExistence type="predicted"/>
<dbReference type="PANTHER" id="PTHR46890">
    <property type="entry name" value="NON-LTR RETROLELEMENT REVERSE TRANSCRIPTASE-LIKE PROTEIN-RELATED"/>
    <property type="match status" value="1"/>
</dbReference>
<protein>
    <submittedName>
        <fullName evidence="2">Reverse transcriptase</fullName>
    </submittedName>
</protein>
<dbReference type="InterPro" id="IPR043502">
    <property type="entry name" value="DNA/RNA_pol_sf"/>
</dbReference>
<dbReference type="EMBL" id="AJ228333">
    <property type="protein sequence ID" value="CAA12932.1"/>
    <property type="molecule type" value="Genomic_DNA"/>
</dbReference>
<dbReference type="GO" id="GO:0003964">
    <property type="term" value="F:RNA-directed DNA polymerase activity"/>
    <property type="evidence" value="ECO:0007669"/>
    <property type="project" value="UniProtKB-KW"/>
</dbReference>
<organism evidence="2">
    <name type="scientific">Pinus elliottii</name>
    <name type="common">Slash pine</name>
    <dbReference type="NCBI Taxonomy" id="42064"/>
    <lineage>
        <taxon>Eukaryota</taxon>
        <taxon>Viridiplantae</taxon>
        <taxon>Streptophyta</taxon>
        <taxon>Embryophyta</taxon>
        <taxon>Tracheophyta</taxon>
        <taxon>Spermatophyta</taxon>
        <taxon>Pinopsida</taxon>
        <taxon>Pinidae</taxon>
        <taxon>Conifers I</taxon>
        <taxon>Pinales</taxon>
        <taxon>Pinaceae</taxon>
        <taxon>Pinus</taxon>
        <taxon>Pinus subgen. Pinus</taxon>
    </lineage>
</organism>
<dbReference type="PROSITE" id="PS50878">
    <property type="entry name" value="RT_POL"/>
    <property type="match status" value="1"/>
</dbReference>
<feature type="non-terminal residue" evidence="2">
    <location>
        <position position="194"/>
    </location>
</feature>